<evidence type="ECO:0000313" key="14">
    <source>
        <dbReference type="EMBL" id="SKA61414.1"/>
    </source>
</evidence>
<dbReference type="SUPFAM" id="SSF116726">
    <property type="entry name" value="TrkA C-terminal domain-like"/>
    <property type="match status" value="1"/>
</dbReference>
<feature type="transmembrane region" description="Helical" evidence="12">
    <location>
        <begin position="95"/>
        <end position="115"/>
    </location>
</feature>
<dbReference type="InterPro" id="IPR036721">
    <property type="entry name" value="RCK_C_sf"/>
</dbReference>
<evidence type="ECO:0000256" key="9">
    <source>
        <dbReference type="ARBA" id="ARBA00022989"/>
    </source>
</evidence>
<dbReference type="PROSITE" id="PS51202">
    <property type="entry name" value="RCK_C"/>
    <property type="match status" value="1"/>
</dbReference>
<dbReference type="Pfam" id="PF00999">
    <property type="entry name" value="Na_H_Exchanger"/>
    <property type="match status" value="1"/>
</dbReference>
<feature type="transmembrane region" description="Helical" evidence="12">
    <location>
        <begin position="219"/>
        <end position="236"/>
    </location>
</feature>
<dbReference type="SUPFAM" id="SSF56176">
    <property type="entry name" value="FAD-binding/transporter-associated domain-like"/>
    <property type="match status" value="1"/>
</dbReference>
<dbReference type="Gene3D" id="1.20.1530.20">
    <property type="match status" value="1"/>
</dbReference>
<evidence type="ECO:0000256" key="8">
    <source>
        <dbReference type="ARBA" id="ARBA00022958"/>
    </source>
</evidence>
<evidence type="ECO:0000259" key="13">
    <source>
        <dbReference type="PROSITE" id="PS51202"/>
    </source>
</evidence>
<evidence type="ECO:0000256" key="6">
    <source>
        <dbReference type="ARBA" id="ARBA00022538"/>
    </source>
</evidence>
<feature type="transmembrane region" description="Helical" evidence="12">
    <location>
        <begin position="121"/>
        <end position="142"/>
    </location>
</feature>
<feature type="transmembrane region" description="Helical" evidence="12">
    <location>
        <begin position="62"/>
        <end position="83"/>
    </location>
</feature>
<dbReference type="NCBIfam" id="NF003716">
    <property type="entry name" value="PRK05326.1-3"/>
    <property type="match status" value="1"/>
</dbReference>
<feature type="transmembrane region" description="Helical" evidence="12">
    <location>
        <begin position="190"/>
        <end position="212"/>
    </location>
</feature>
<sequence>MQITDVNYAFFIVGLLLTFAIFASKLSSFFGTPLLLLFLAIGMLTGEDGVILHIQYTDYRSAFFIANLMLAVILLDGGLRTNFTTMKSVASESTILATLGVVFTSGITGGIAYLLLDISLIESLLLGCIVGSTDAAAVFSLLSRNEDVSLKTNVSSTLQIESATNDPMAILLTTTMIAFASAKATSLTDALLFFATQFGFGILIGVCIGAVARFIIANISLGVGLYCILVIGMGLVGFAVTAYLNGSGFLAIFIIGMFVGNQKTRHVSYILPVSEGFTWLSQITLFLMLGLLVTPHEMFNYWFPGVVIAVVITVLARPLAVFLCLKPFFRAYNNRDLIFMSWVGLRGSVPIVLAIYPVFENLDNPQLYFNVAFVVVIVSLLFQGSLIVPLSKFLRVCTPSVMVPITKSDVGIMLSNDYEILNYRIKEQTFDGAILRTIPFPKGTSVAAIFRDGKMIKCQGDTPIKVGDILSLIGRDADELLLNSLFSHPLKEKRHPLYKGDKMYAADTLMMELGEQYGFELTTYEKTLTLGDFMSYHIGGYPQPGDRVNLIKISLVVVDLEGDKIRRAGLYLTSELMQEFERKRKDKLIMQKIEQDELERRRKAAQKQLFDSINDDEEYS</sequence>
<dbReference type="InterPro" id="IPR005170">
    <property type="entry name" value="Transptr-assoc_dom"/>
</dbReference>
<proteinExistence type="predicted"/>
<evidence type="ECO:0000256" key="12">
    <source>
        <dbReference type="SAM" id="Phobius"/>
    </source>
</evidence>
<feature type="transmembrane region" description="Helical" evidence="12">
    <location>
        <begin position="35"/>
        <end position="56"/>
    </location>
</feature>
<evidence type="ECO:0000313" key="15">
    <source>
        <dbReference type="Proteomes" id="UP000242432"/>
    </source>
</evidence>
<feature type="transmembrane region" description="Helical" evidence="12">
    <location>
        <begin position="371"/>
        <end position="390"/>
    </location>
</feature>
<dbReference type="Pfam" id="PF03471">
    <property type="entry name" value="CorC_HlyC"/>
    <property type="match status" value="1"/>
</dbReference>
<dbReference type="GO" id="GO:0005886">
    <property type="term" value="C:plasma membrane"/>
    <property type="evidence" value="ECO:0007669"/>
    <property type="project" value="UniProtKB-SubCell"/>
</dbReference>
<evidence type="ECO:0000256" key="3">
    <source>
        <dbReference type="ARBA" id="ARBA00022449"/>
    </source>
</evidence>
<dbReference type="EMBL" id="FUXX01000014">
    <property type="protein sequence ID" value="SKA61414.1"/>
    <property type="molecule type" value="Genomic_DNA"/>
</dbReference>
<accession>A0A1T4V8Y3</accession>
<keyword evidence="8" id="KW-0630">Potassium</keyword>
<dbReference type="PANTHER" id="PTHR32507">
    <property type="entry name" value="NA(+)/H(+) ANTIPORTER 1"/>
    <property type="match status" value="1"/>
</dbReference>
<dbReference type="GO" id="GO:0006813">
    <property type="term" value="P:potassium ion transport"/>
    <property type="evidence" value="ECO:0007669"/>
    <property type="project" value="UniProtKB-KW"/>
</dbReference>
<evidence type="ECO:0000256" key="10">
    <source>
        <dbReference type="ARBA" id="ARBA00023065"/>
    </source>
</evidence>
<dbReference type="PANTHER" id="PTHR32507:SF7">
    <property type="entry name" value="K(+)_H(+) ANTIPORTER NHAP2"/>
    <property type="match status" value="1"/>
</dbReference>
<protein>
    <submittedName>
        <fullName evidence="14">Cell volume regulation protein A</fullName>
    </submittedName>
</protein>
<dbReference type="GO" id="GO:0008324">
    <property type="term" value="F:monoatomic cation transmembrane transporter activity"/>
    <property type="evidence" value="ECO:0007669"/>
    <property type="project" value="InterPro"/>
</dbReference>
<keyword evidence="15" id="KW-1185">Reference proteome</keyword>
<dbReference type="InterPro" id="IPR036318">
    <property type="entry name" value="FAD-bd_PCMH-like_sf"/>
</dbReference>
<keyword evidence="7 12" id="KW-0812">Transmembrane</keyword>
<keyword evidence="5" id="KW-0997">Cell inner membrane</keyword>
<evidence type="ECO:0000256" key="1">
    <source>
        <dbReference type="ARBA" id="ARBA00004651"/>
    </source>
</evidence>
<comment type="subcellular location">
    <subcellularLocation>
        <location evidence="1">Cell membrane</location>
        <topology evidence="1">Multi-pass membrane protein</topology>
    </subcellularLocation>
</comment>
<keyword evidence="4" id="KW-1003">Cell membrane</keyword>
<dbReference type="NCBIfam" id="NF003715">
    <property type="entry name" value="PRK05326.1-2"/>
    <property type="match status" value="1"/>
</dbReference>
<evidence type="ECO:0000256" key="7">
    <source>
        <dbReference type="ARBA" id="ARBA00022692"/>
    </source>
</evidence>
<keyword evidence="11 12" id="KW-0472">Membrane</keyword>
<evidence type="ECO:0000256" key="2">
    <source>
        <dbReference type="ARBA" id="ARBA00022448"/>
    </source>
</evidence>
<feature type="transmembrane region" description="Helical" evidence="12">
    <location>
        <begin position="6"/>
        <end position="23"/>
    </location>
</feature>
<dbReference type="STRING" id="83771.SAMN02910357_00809"/>
<evidence type="ECO:0000256" key="11">
    <source>
        <dbReference type="ARBA" id="ARBA00023136"/>
    </source>
</evidence>
<evidence type="ECO:0000256" key="5">
    <source>
        <dbReference type="ARBA" id="ARBA00022519"/>
    </source>
</evidence>
<dbReference type="InterPro" id="IPR006037">
    <property type="entry name" value="RCK_C"/>
</dbReference>
<evidence type="ECO:0000256" key="4">
    <source>
        <dbReference type="ARBA" id="ARBA00022475"/>
    </source>
</evidence>
<keyword evidence="3" id="KW-0050">Antiport</keyword>
<dbReference type="InterPro" id="IPR006153">
    <property type="entry name" value="Cation/H_exchanger_TM"/>
</dbReference>
<reference evidence="15" key="1">
    <citation type="submission" date="2017-02" db="EMBL/GenBank/DDBJ databases">
        <authorList>
            <person name="Varghese N."/>
            <person name="Submissions S."/>
        </authorList>
    </citation>
    <scope>NUCLEOTIDE SEQUENCE [LARGE SCALE GENOMIC DNA]</scope>
    <source>
        <strain evidence="15">DSM 3072</strain>
    </source>
</reference>
<dbReference type="GO" id="GO:1902600">
    <property type="term" value="P:proton transmembrane transport"/>
    <property type="evidence" value="ECO:0007669"/>
    <property type="project" value="InterPro"/>
</dbReference>
<keyword evidence="10" id="KW-0406">Ion transport</keyword>
<dbReference type="GO" id="GO:0015297">
    <property type="term" value="F:antiporter activity"/>
    <property type="evidence" value="ECO:0007669"/>
    <property type="project" value="UniProtKB-KW"/>
</dbReference>
<keyword evidence="2" id="KW-0813">Transport</keyword>
<dbReference type="GO" id="GO:0050660">
    <property type="term" value="F:flavin adenine dinucleotide binding"/>
    <property type="evidence" value="ECO:0007669"/>
    <property type="project" value="InterPro"/>
</dbReference>
<dbReference type="Gene3D" id="3.30.70.1450">
    <property type="entry name" value="Regulator of K+ conductance, C-terminal domain"/>
    <property type="match status" value="1"/>
</dbReference>
<dbReference type="Proteomes" id="UP000242432">
    <property type="component" value="Unassembled WGS sequence"/>
</dbReference>
<dbReference type="RefSeq" id="WP_078928590.1">
    <property type="nucleotide sequence ID" value="NZ_FUXX01000014.1"/>
</dbReference>
<keyword evidence="6" id="KW-0633">Potassium transport</keyword>
<dbReference type="NCBIfam" id="NF003714">
    <property type="entry name" value="PRK05326.1-1"/>
    <property type="match status" value="1"/>
</dbReference>
<feature type="transmembrane region" description="Helical" evidence="12">
    <location>
        <begin position="301"/>
        <end position="325"/>
    </location>
</feature>
<feature type="transmembrane region" description="Helical" evidence="12">
    <location>
        <begin position="267"/>
        <end position="289"/>
    </location>
</feature>
<dbReference type="Pfam" id="PF02080">
    <property type="entry name" value="TrkA_C"/>
    <property type="match status" value="1"/>
</dbReference>
<feature type="domain" description="RCK C-terminal" evidence="13">
    <location>
        <begin position="408"/>
        <end position="488"/>
    </location>
</feature>
<dbReference type="AlphaFoldDB" id="A0A1T4V8Y3"/>
<keyword evidence="9 12" id="KW-1133">Transmembrane helix</keyword>
<dbReference type="InterPro" id="IPR038770">
    <property type="entry name" value="Na+/solute_symporter_sf"/>
</dbReference>
<gene>
    <name evidence="14" type="ORF">SAMN02745213_01086</name>
</gene>
<organism evidence="14 15">
    <name type="scientific">Succinivibrio dextrinosolvens DSM 3072</name>
    <dbReference type="NCBI Taxonomy" id="1123324"/>
    <lineage>
        <taxon>Bacteria</taxon>
        <taxon>Pseudomonadati</taxon>
        <taxon>Pseudomonadota</taxon>
        <taxon>Gammaproteobacteria</taxon>
        <taxon>Aeromonadales</taxon>
        <taxon>Succinivibrionaceae</taxon>
        <taxon>Succinivibrio</taxon>
    </lineage>
</organism>
<feature type="transmembrane region" description="Helical" evidence="12">
    <location>
        <begin position="242"/>
        <end position="260"/>
    </location>
</feature>
<feature type="transmembrane region" description="Helical" evidence="12">
    <location>
        <begin position="337"/>
        <end position="359"/>
    </location>
</feature>
<name>A0A1T4V8Y3_9GAMM</name>